<feature type="region of interest" description="Disordered" evidence="1">
    <location>
        <begin position="93"/>
        <end position="149"/>
    </location>
</feature>
<feature type="compositionally biased region" description="Basic and acidic residues" evidence="1">
    <location>
        <begin position="117"/>
        <end position="137"/>
    </location>
</feature>
<gene>
    <name evidence="2" type="ORF">GHT09_002244</name>
</gene>
<accession>A0A834QUW5</accession>
<comment type="caution">
    <text evidence="2">The sequence shown here is derived from an EMBL/GenBank/DDBJ whole genome shotgun (WGS) entry which is preliminary data.</text>
</comment>
<feature type="compositionally biased region" description="Basic and acidic residues" evidence="1">
    <location>
        <begin position="246"/>
        <end position="260"/>
    </location>
</feature>
<dbReference type="AlphaFoldDB" id="A0A834QUW5"/>
<evidence type="ECO:0000256" key="1">
    <source>
        <dbReference type="SAM" id="MobiDB-lite"/>
    </source>
</evidence>
<feature type="compositionally biased region" description="Acidic residues" evidence="1">
    <location>
        <begin position="232"/>
        <end position="245"/>
    </location>
</feature>
<organism evidence="2 3">
    <name type="scientific">Marmota monax</name>
    <name type="common">Woodchuck</name>
    <dbReference type="NCBI Taxonomy" id="9995"/>
    <lineage>
        <taxon>Eukaryota</taxon>
        <taxon>Metazoa</taxon>
        <taxon>Chordata</taxon>
        <taxon>Craniata</taxon>
        <taxon>Vertebrata</taxon>
        <taxon>Euteleostomi</taxon>
        <taxon>Mammalia</taxon>
        <taxon>Eutheria</taxon>
        <taxon>Euarchontoglires</taxon>
        <taxon>Glires</taxon>
        <taxon>Rodentia</taxon>
        <taxon>Sciuromorpha</taxon>
        <taxon>Sciuridae</taxon>
        <taxon>Xerinae</taxon>
        <taxon>Marmotini</taxon>
        <taxon>Marmota</taxon>
    </lineage>
</organism>
<evidence type="ECO:0000313" key="2">
    <source>
        <dbReference type="EMBL" id="KAF7486069.1"/>
    </source>
</evidence>
<dbReference type="PANTHER" id="PTHR24168:SF24">
    <property type="entry name" value="KN MOTIF AND ANKYRIN REPEAT DOMAIN-CONTAINING PROTEIN 4"/>
    <property type="match status" value="1"/>
</dbReference>
<dbReference type="GO" id="GO:0005856">
    <property type="term" value="C:cytoskeleton"/>
    <property type="evidence" value="ECO:0007669"/>
    <property type="project" value="TreeGrafter"/>
</dbReference>
<dbReference type="EMBL" id="WJEC01000082">
    <property type="protein sequence ID" value="KAF7486069.1"/>
    <property type="molecule type" value="Genomic_DNA"/>
</dbReference>
<feature type="region of interest" description="Disordered" evidence="1">
    <location>
        <begin position="202"/>
        <end position="296"/>
    </location>
</feature>
<evidence type="ECO:0000313" key="3">
    <source>
        <dbReference type="Proteomes" id="UP000662637"/>
    </source>
</evidence>
<feature type="compositionally biased region" description="Pro residues" evidence="1">
    <location>
        <begin position="208"/>
        <end position="218"/>
    </location>
</feature>
<reference evidence="2" key="1">
    <citation type="submission" date="2020-08" db="EMBL/GenBank/DDBJ databases">
        <authorList>
            <person name="Shumante A."/>
            <person name="Zimin A.V."/>
            <person name="Puiu D."/>
            <person name="Salzberg S.L."/>
        </authorList>
    </citation>
    <scope>NUCLEOTIDE SEQUENCE</scope>
    <source>
        <strain evidence="2">WC2-LM</strain>
        <tissue evidence="2">Liver</tissue>
    </source>
</reference>
<sequence>MVNTDPPRGLFPGESCDKSIGVDLLSITDSESWGAGGEENGFLWGQNGHTRTGQRLTEPVLPPQLSLPQGPEKVLASPLHCCLPTELRIEEAGSEHEGGLQAGGESLARAAQGSSRSSDREAAPGSREELPGKEHPGRPPSSPTDATIGQYVKKIQELLQEQWSCLEHGYPELASAIKQPASKLSSIQSQLLSSLNQLLSAYSAQAPPQEPAAPPSSPPTGKYCETTSSEETSGEDSSPEDLSDSEAEKKCSGQEHRRGQDATSCEAGWDVPEGTDSTGQESGFGEEAPHPKAERYKPSEKFLNACRALSQYLPETGTTTDQLLVL</sequence>
<dbReference type="PANTHER" id="PTHR24168">
    <property type="entry name" value="KN MOTIF AND ANKYRIN REPEAT DOMAIN-CONTAINING"/>
    <property type="match status" value="1"/>
</dbReference>
<name>A0A834QUW5_MARMO</name>
<dbReference type="Proteomes" id="UP000662637">
    <property type="component" value="Unassembled WGS sequence"/>
</dbReference>
<dbReference type="GO" id="GO:0005737">
    <property type="term" value="C:cytoplasm"/>
    <property type="evidence" value="ECO:0007669"/>
    <property type="project" value="TreeGrafter"/>
</dbReference>
<protein>
    <submittedName>
        <fullName evidence="2">Uncharacterized protein</fullName>
    </submittedName>
</protein>
<proteinExistence type="predicted"/>
<dbReference type="GO" id="GO:0030837">
    <property type="term" value="P:negative regulation of actin filament polymerization"/>
    <property type="evidence" value="ECO:0007669"/>
    <property type="project" value="InterPro"/>
</dbReference>
<dbReference type="InterPro" id="IPR047184">
    <property type="entry name" value="KANK1-4"/>
</dbReference>
<feature type="compositionally biased region" description="Basic and acidic residues" evidence="1">
    <location>
        <begin position="287"/>
        <end position="296"/>
    </location>
</feature>